<organism evidence="1 2">
    <name type="scientific">Amanita muscaria (strain Koide BX008)</name>
    <dbReference type="NCBI Taxonomy" id="946122"/>
    <lineage>
        <taxon>Eukaryota</taxon>
        <taxon>Fungi</taxon>
        <taxon>Dikarya</taxon>
        <taxon>Basidiomycota</taxon>
        <taxon>Agaricomycotina</taxon>
        <taxon>Agaricomycetes</taxon>
        <taxon>Agaricomycetidae</taxon>
        <taxon>Agaricales</taxon>
        <taxon>Pluteineae</taxon>
        <taxon>Amanitaceae</taxon>
        <taxon>Amanita</taxon>
    </lineage>
</organism>
<protein>
    <submittedName>
        <fullName evidence="1">Uncharacterized protein</fullName>
    </submittedName>
</protein>
<dbReference type="AlphaFoldDB" id="A0A0C2XEF1"/>
<gene>
    <name evidence="1" type="ORF">M378DRAFT_296621</name>
</gene>
<evidence type="ECO:0000313" key="1">
    <source>
        <dbReference type="EMBL" id="KIL67198.1"/>
    </source>
</evidence>
<sequence length="61" mass="7037">MYGTVRSPSLSSPDKKGVALINRHLDKIQEWGLPRNQLVTFVPRITKFTRFHHCFSRVQAA</sequence>
<evidence type="ECO:0000313" key="2">
    <source>
        <dbReference type="Proteomes" id="UP000054549"/>
    </source>
</evidence>
<dbReference type="HOGENOM" id="CLU_2922110_0_0_1"/>
<reference evidence="1 2" key="1">
    <citation type="submission" date="2014-04" db="EMBL/GenBank/DDBJ databases">
        <title>Evolutionary Origins and Diversification of the Mycorrhizal Mutualists.</title>
        <authorList>
            <consortium name="DOE Joint Genome Institute"/>
            <consortium name="Mycorrhizal Genomics Consortium"/>
            <person name="Kohler A."/>
            <person name="Kuo A."/>
            <person name="Nagy L.G."/>
            <person name="Floudas D."/>
            <person name="Copeland A."/>
            <person name="Barry K.W."/>
            <person name="Cichocki N."/>
            <person name="Veneault-Fourrey C."/>
            <person name="LaButti K."/>
            <person name="Lindquist E.A."/>
            <person name="Lipzen A."/>
            <person name="Lundell T."/>
            <person name="Morin E."/>
            <person name="Murat C."/>
            <person name="Riley R."/>
            <person name="Ohm R."/>
            <person name="Sun H."/>
            <person name="Tunlid A."/>
            <person name="Henrissat B."/>
            <person name="Grigoriev I.V."/>
            <person name="Hibbett D.S."/>
            <person name="Martin F."/>
        </authorList>
    </citation>
    <scope>NUCLEOTIDE SEQUENCE [LARGE SCALE GENOMIC DNA]</scope>
    <source>
        <strain evidence="1 2">Koide BX008</strain>
    </source>
</reference>
<accession>A0A0C2XEF1</accession>
<dbReference type="InParanoid" id="A0A0C2XEF1"/>
<dbReference type="EMBL" id="KN818232">
    <property type="protein sequence ID" value="KIL67198.1"/>
    <property type="molecule type" value="Genomic_DNA"/>
</dbReference>
<keyword evidence="2" id="KW-1185">Reference proteome</keyword>
<proteinExistence type="predicted"/>
<dbReference type="Proteomes" id="UP000054549">
    <property type="component" value="Unassembled WGS sequence"/>
</dbReference>
<name>A0A0C2XEF1_AMAMK</name>